<feature type="transmembrane region" description="Helical" evidence="6">
    <location>
        <begin position="109"/>
        <end position="129"/>
    </location>
</feature>
<evidence type="ECO:0000256" key="6">
    <source>
        <dbReference type="SAM" id="Phobius"/>
    </source>
</evidence>
<dbReference type="AlphaFoldDB" id="A0A0F9J9R5"/>
<gene>
    <name evidence="7" type="ORF">LCGC14_1482780</name>
</gene>
<feature type="non-terminal residue" evidence="7">
    <location>
        <position position="258"/>
    </location>
</feature>
<accession>A0A0F9J9R5</accession>
<evidence type="ECO:0000256" key="4">
    <source>
        <dbReference type="ARBA" id="ARBA00022989"/>
    </source>
</evidence>
<evidence type="ECO:0000256" key="2">
    <source>
        <dbReference type="ARBA" id="ARBA00022448"/>
    </source>
</evidence>
<dbReference type="InterPro" id="IPR001204">
    <property type="entry name" value="Phos_transporter"/>
</dbReference>
<feature type="transmembrane region" description="Helical" evidence="6">
    <location>
        <begin position="136"/>
        <end position="158"/>
    </location>
</feature>
<comment type="caution">
    <text evidence="7">The sequence shown here is derived from an EMBL/GenBank/DDBJ whole genome shotgun (WGS) entry which is preliminary data.</text>
</comment>
<evidence type="ECO:0000256" key="5">
    <source>
        <dbReference type="ARBA" id="ARBA00023136"/>
    </source>
</evidence>
<evidence type="ECO:0000256" key="3">
    <source>
        <dbReference type="ARBA" id="ARBA00022692"/>
    </source>
</evidence>
<dbReference type="PANTHER" id="PTHR11101:SF80">
    <property type="entry name" value="PHOSPHATE TRANSPORTER"/>
    <property type="match status" value="1"/>
</dbReference>
<evidence type="ECO:0000256" key="1">
    <source>
        <dbReference type="ARBA" id="ARBA00004141"/>
    </source>
</evidence>
<dbReference type="Pfam" id="PF01384">
    <property type="entry name" value="PHO4"/>
    <property type="match status" value="1"/>
</dbReference>
<proteinExistence type="predicted"/>
<dbReference type="GO" id="GO:0016020">
    <property type="term" value="C:membrane"/>
    <property type="evidence" value="ECO:0007669"/>
    <property type="project" value="UniProtKB-SubCell"/>
</dbReference>
<dbReference type="GO" id="GO:0005315">
    <property type="term" value="F:phosphate transmembrane transporter activity"/>
    <property type="evidence" value="ECO:0007669"/>
    <property type="project" value="InterPro"/>
</dbReference>
<protein>
    <recommendedName>
        <fullName evidence="8">Phosphate transporter</fullName>
    </recommendedName>
</protein>
<organism evidence="7">
    <name type="scientific">marine sediment metagenome</name>
    <dbReference type="NCBI Taxonomy" id="412755"/>
    <lineage>
        <taxon>unclassified sequences</taxon>
        <taxon>metagenomes</taxon>
        <taxon>ecological metagenomes</taxon>
    </lineage>
</organism>
<comment type="subcellular location">
    <subcellularLocation>
        <location evidence="1">Membrane</location>
        <topology evidence="1">Multi-pass membrane protein</topology>
    </subcellularLocation>
</comment>
<feature type="transmembrane region" description="Helical" evidence="6">
    <location>
        <begin position="83"/>
        <end position="103"/>
    </location>
</feature>
<keyword evidence="3 6" id="KW-0812">Transmembrane</keyword>
<dbReference type="EMBL" id="LAZR01010564">
    <property type="protein sequence ID" value="KKM66283.1"/>
    <property type="molecule type" value="Genomic_DNA"/>
</dbReference>
<evidence type="ECO:0000313" key="7">
    <source>
        <dbReference type="EMBL" id="KKM66283.1"/>
    </source>
</evidence>
<keyword evidence="4 6" id="KW-1133">Transmembrane helix</keyword>
<keyword evidence="2" id="KW-0813">Transport</keyword>
<evidence type="ECO:0008006" key="8">
    <source>
        <dbReference type="Google" id="ProtNLM"/>
    </source>
</evidence>
<dbReference type="PANTHER" id="PTHR11101">
    <property type="entry name" value="PHOSPHATE TRANSPORTER"/>
    <property type="match status" value="1"/>
</dbReference>
<keyword evidence="5 6" id="KW-0472">Membrane</keyword>
<name>A0A0F9J9R5_9ZZZZ</name>
<dbReference type="GO" id="GO:0035435">
    <property type="term" value="P:phosphate ion transmembrane transport"/>
    <property type="evidence" value="ECO:0007669"/>
    <property type="project" value="TreeGrafter"/>
</dbReference>
<sequence>MIGVTIVLVVAVFWLAWSNGANDNFKGVATLYGSETTGFRRALLWATAATVMGSVFSVFLAGRLVKQFSGAGIVPIEQIDATWLIAVSGAGAITILLATVLGMPTSTTHALTGALLGAGVMAGAGTVNWSAAASKFAFPLLLSPVVAVFAAVVLQVLFRRARLAMGVDRQTCVCIGRGEPQPATVQSDGSLLLASSGQVLPLRIEVDQHTRCVERYGGHVAGVKVQSAVDAVHYLSGGAVCFARAVNDTPKIAALLLA</sequence>
<feature type="transmembrane region" description="Helical" evidence="6">
    <location>
        <begin position="42"/>
        <end position="62"/>
    </location>
</feature>
<reference evidence="7" key="1">
    <citation type="journal article" date="2015" name="Nature">
        <title>Complex archaea that bridge the gap between prokaryotes and eukaryotes.</title>
        <authorList>
            <person name="Spang A."/>
            <person name="Saw J.H."/>
            <person name="Jorgensen S.L."/>
            <person name="Zaremba-Niedzwiedzka K."/>
            <person name="Martijn J."/>
            <person name="Lind A.E."/>
            <person name="van Eijk R."/>
            <person name="Schleper C."/>
            <person name="Guy L."/>
            <person name="Ettema T.J."/>
        </authorList>
    </citation>
    <scope>NUCLEOTIDE SEQUENCE</scope>
</reference>